<gene>
    <name evidence="2" type="ORF">DES45_10989</name>
</gene>
<dbReference type="Pfam" id="PF03860">
    <property type="entry name" value="Csp"/>
    <property type="match status" value="1"/>
</dbReference>
<dbReference type="OrthoDB" id="8017346at2"/>
<dbReference type="InterPro" id="IPR012312">
    <property type="entry name" value="Hemerythrin-like"/>
</dbReference>
<accession>A0A370HHI7</accession>
<dbReference type="PANTHER" id="PTHR37310:SF1">
    <property type="entry name" value="CYTOPLASMIC PROTEIN"/>
    <property type="match status" value="1"/>
</dbReference>
<name>A0A370HHI7_9HYPH</name>
<dbReference type="InterPro" id="IPR005560">
    <property type="entry name" value="Csp_YhjQ"/>
</dbReference>
<dbReference type="AlphaFoldDB" id="A0A370HHI7"/>
<dbReference type="Proteomes" id="UP000254925">
    <property type="component" value="Unassembled WGS sequence"/>
</dbReference>
<dbReference type="Pfam" id="PF01814">
    <property type="entry name" value="Hemerythrin"/>
    <property type="match status" value="1"/>
</dbReference>
<dbReference type="Gene3D" id="1.20.120.520">
    <property type="entry name" value="nmb1532 protein domain like"/>
    <property type="match status" value="1"/>
</dbReference>
<sequence>MDLWQMVRADYANIRELCREVLRATGTGPNSRARLFAELDVELERHIRAKERVLYPVLERDDRTRGYLPELRREQQGIRRRMDALAAMPNKSGHRWAYDFRDTVSDISHLFTLEEGGVMTMARGVVAPEDHETLRRAFEREKIAAIEARRWHVPETLVPARYGLSNSTVLGALAGIAAVGAAAFLWQRYGESQGRTRHAGFRRFQPAGTFAGRGGMRAGAMVGSHPDVRGSTNDALIRCIEECYSCAQACTSCADACAAEPMVQQLIQCIRLDMDCANICAATGSIATRRTGSNEAVIRRMLEACATACRLCAEECERHAGMHEHCRICANACRRCERACHEALRSMGAGVAGTQAAYERPRSETRPSAAGWR</sequence>
<evidence type="ECO:0000259" key="1">
    <source>
        <dbReference type="Pfam" id="PF01814"/>
    </source>
</evidence>
<evidence type="ECO:0000313" key="3">
    <source>
        <dbReference type="Proteomes" id="UP000254925"/>
    </source>
</evidence>
<keyword evidence="3" id="KW-1185">Reference proteome</keyword>
<protein>
    <submittedName>
        <fullName evidence="2">Hemerythrin HHE cation binding domain-containing protein</fullName>
    </submittedName>
</protein>
<feature type="domain" description="Hemerythrin-like" evidence="1">
    <location>
        <begin position="8"/>
        <end position="121"/>
    </location>
</feature>
<dbReference type="EMBL" id="QQBB01000009">
    <property type="protein sequence ID" value="RDI56405.1"/>
    <property type="molecule type" value="Genomic_DNA"/>
</dbReference>
<organism evidence="2 3">
    <name type="scientific">Microvirga subterranea</name>
    <dbReference type="NCBI Taxonomy" id="186651"/>
    <lineage>
        <taxon>Bacteria</taxon>
        <taxon>Pseudomonadati</taxon>
        <taxon>Pseudomonadota</taxon>
        <taxon>Alphaproteobacteria</taxon>
        <taxon>Hyphomicrobiales</taxon>
        <taxon>Methylobacteriaceae</taxon>
        <taxon>Microvirga</taxon>
    </lineage>
</organism>
<comment type="caution">
    <text evidence="2">The sequence shown here is derived from an EMBL/GenBank/DDBJ whole genome shotgun (WGS) entry which is preliminary data.</text>
</comment>
<dbReference type="PANTHER" id="PTHR37310">
    <property type="entry name" value="CYTOPLASMIC PROTEIN-RELATED"/>
    <property type="match status" value="1"/>
</dbReference>
<dbReference type="SMR" id="A0A370HHI7"/>
<reference evidence="2 3" key="1">
    <citation type="submission" date="2018-07" db="EMBL/GenBank/DDBJ databases">
        <title>Genomic Encyclopedia of Type Strains, Phase IV (KMG-IV): sequencing the most valuable type-strain genomes for metagenomic binning, comparative biology and taxonomic classification.</title>
        <authorList>
            <person name="Goeker M."/>
        </authorList>
    </citation>
    <scope>NUCLEOTIDE SEQUENCE [LARGE SCALE GENOMIC DNA]</scope>
    <source>
        <strain evidence="2 3">DSM 14364</strain>
    </source>
</reference>
<proteinExistence type="predicted"/>
<dbReference type="InterPro" id="IPR044543">
    <property type="entry name" value="YHJQ-like"/>
</dbReference>
<dbReference type="Gene3D" id="1.20.1270.360">
    <property type="match status" value="1"/>
</dbReference>
<evidence type="ECO:0000313" key="2">
    <source>
        <dbReference type="EMBL" id="RDI56405.1"/>
    </source>
</evidence>
<dbReference type="CDD" id="cd08026">
    <property type="entry name" value="DUF326"/>
    <property type="match status" value="1"/>
</dbReference>